<dbReference type="SUPFAM" id="SSF52172">
    <property type="entry name" value="CheY-like"/>
    <property type="match status" value="1"/>
</dbReference>
<dbReference type="InterPro" id="IPR004358">
    <property type="entry name" value="Sig_transdc_His_kin-like_C"/>
</dbReference>
<keyword evidence="9" id="KW-1185">Reference proteome</keyword>
<dbReference type="Pfam" id="PF00072">
    <property type="entry name" value="Response_reg"/>
    <property type="match status" value="1"/>
</dbReference>
<dbReference type="PANTHER" id="PTHR45339:SF1">
    <property type="entry name" value="HYBRID SIGNAL TRANSDUCTION HISTIDINE KINASE J"/>
    <property type="match status" value="1"/>
</dbReference>
<dbReference type="PRINTS" id="PR00344">
    <property type="entry name" value="BCTRLSENSOR"/>
</dbReference>
<dbReference type="InterPro" id="IPR003594">
    <property type="entry name" value="HATPase_dom"/>
</dbReference>
<dbReference type="PROSITE" id="PS50113">
    <property type="entry name" value="PAC"/>
    <property type="match status" value="1"/>
</dbReference>
<organism evidence="8 9">
    <name type="scientific">Glonium stellatum</name>
    <dbReference type="NCBI Taxonomy" id="574774"/>
    <lineage>
        <taxon>Eukaryota</taxon>
        <taxon>Fungi</taxon>
        <taxon>Dikarya</taxon>
        <taxon>Ascomycota</taxon>
        <taxon>Pezizomycotina</taxon>
        <taxon>Dothideomycetes</taxon>
        <taxon>Pleosporomycetidae</taxon>
        <taxon>Gloniales</taxon>
        <taxon>Gloniaceae</taxon>
        <taxon>Glonium</taxon>
    </lineage>
</organism>
<dbReference type="InterPro" id="IPR011006">
    <property type="entry name" value="CheY-like_superfamily"/>
</dbReference>
<accession>A0A8E2F5N1</accession>
<dbReference type="SUPFAM" id="SSF55785">
    <property type="entry name" value="PYP-like sensor domain (PAS domain)"/>
    <property type="match status" value="1"/>
</dbReference>
<feature type="domain" description="Response regulatory" evidence="5">
    <location>
        <begin position="550"/>
        <end position="667"/>
    </location>
</feature>
<dbReference type="AlphaFoldDB" id="A0A8E2F5N1"/>
<dbReference type="GO" id="GO:0000155">
    <property type="term" value="F:phosphorelay sensor kinase activity"/>
    <property type="evidence" value="ECO:0007669"/>
    <property type="project" value="InterPro"/>
</dbReference>
<dbReference type="Gene3D" id="3.40.50.2300">
    <property type="match status" value="1"/>
</dbReference>
<dbReference type="InterPro" id="IPR005467">
    <property type="entry name" value="His_kinase_dom"/>
</dbReference>
<dbReference type="InterPro" id="IPR035965">
    <property type="entry name" value="PAS-like_dom_sf"/>
</dbReference>
<evidence type="ECO:0000259" key="5">
    <source>
        <dbReference type="PROSITE" id="PS50110"/>
    </source>
</evidence>
<dbReference type="NCBIfam" id="TIGR00229">
    <property type="entry name" value="sensory_box"/>
    <property type="match status" value="1"/>
</dbReference>
<evidence type="ECO:0008006" key="10">
    <source>
        <dbReference type="Google" id="ProtNLM"/>
    </source>
</evidence>
<dbReference type="PROSITE" id="PS50112">
    <property type="entry name" value="PAS"/>
    <property type="match status" value="1"/>
</dbReference>
<reference evidence="8 9" key="1">
    <citation type="journal article" date="2016" name="Nat. Commun.">
        <title>Ectomycorrhizal ecology is imprinted in the genome of the dominant symbiotic fungus Cenococcum geophilum.</title>
        <authorList>
            <consortium name="DOE Joint Genome Institute"/>
            <person name="Peter M."/>
            <person name="Kohler A."/>
            <person name="Ohm R.A."/>
            <person name="Kuo A."/>
            <person name="Krutzmann J."/>
            <person name="Morin E."/>
            <person name="Arend M."/>
            <person name="Barry K.W."/>
            <person name="Binder M."/>
            <person name="Choi C."/>
            <person name="Clum A."/>
            <person name="Copeland A."/>
            <person name="Grisel N."/>
            <person name="Haridas S."/>
            <person name="Kipfer T."/>
            <person name="LaButti K."/>
            <person name="Lindquist E."/>
            <person name="Lipzen A."/>
            <person name="Maire R."/>
            <person name="Meier B."/>
            <person name="Mihaltcheva S."/>
            <person name="Molinier V."/>
            <person name="Murat C."/>
            <person name="Poggeler S."/>
            <person name="Quandt C.A."/>
            <person name="Sperisen C."/>
            <person name="Tritt A."/>
            <person name="Tisserant E."/>
            <person name="Crous P.W."/>
            <person name="Henrissat B."/>
            <person name="Nehls U."/>
            <person name="Egli S."/>
            <person name="Spatafora J.W."/>
            <person name="Grigoriev I.V."/>
            <person name="Martin F.M."/>
        </authorList>
    </citation>
    <scope>NUCLEOTIDE SEQUENCE [LARGE SCALE GENOMIC DNA]</scope>
    <source>
        <strain evidence="8 9">CBS 207.34</strain>
    </source>
</reference>
<keyword evidence="1 3" id="KW-0597">Phosphoprotein</keyword>
<evidence type="ECO:0000313" key="9">
    <source>
        <dbReference type="Proteomes" id="UP000250140"/>
    </source>
</evidence>
<dbReference type="EMBL" id="KV749168">
    <property type="protein sequence ID" value="OCL10785.1"/>
    <property type="molecule type" value="Genomic_DNA"/>
</dbReference>
<dbReference type="Pfam" id="PF02518">
    <property type="entry name" value="HATPase_c"/>
    <property type="match status" value="1"/>
</dbReference>
<dbReference type="PROSITE" id="PS50110">
    <property type="entry name" value="RESPONSE_REGULATORY"/>
    <property type="match status" value="1"/>
</dbReference>
<dbReference type="Gene3D" id="1.10.287.130">
    <property type="match status" value="1"/>
</dbReference>
<sequence length="673" mass="74351">MTSIVPSPGLPTTATPECPPACSVDEILSRTPIATLVVDDSLCICQVSDSYLALCACSREQALGFDLYHFIDKNVPAVMPRADSVRKAIHTATTARKAYVLDDILVEDGSFWSIRAVPIFKSETLLYIVLEFENTTEEHMRQAELEERVSTNDTFRILVETVKDYAIFMLNPKGNIATWNTGAQLLKGYTEEDIVGRHFSNFYGLEDRLADKPGKELVVALRDGRVEDEGWRYRKDGSRFWANVIITPVYRGETLIGFSKVTRDLTERRAAESRLLSAYEESAKLKSEFLANMSHEIRTPMHGMLSALTLLIDTGLDTEQLELAHIIEESGGVLLQVINDILDYSKLSSGCFSISSDVISVPDIITSVARSYQATLPPGTRLEVELDSRLPSSADGDPLRYRQIVQNLLSNAVKFTESGCVSVHAKLLKEEEDSYTILTEVTDSGIGVPLSAVGSLFAPFMQCDNSATKRYQGTGLGLSICKSLAELMGGQIGFRPNPDSKGSVFWFSAKFKKLKRLEQLDELEAKLQSTVVTPPPLPSVSFKRVASKKRLLLAEDNHINQKVMLRMLKGLGFEHIDTALDGVQAVALAKKEPPNYDLILMDVNMPHLDGVGATIEIRDAGLQVPIIAMTANALKGQAESYLAKGMDDYISKPVDRQLLLKTLLKWIQCTISS</sequence>
<dbReference type="OrthoDB" id="60033at2759"/>
<feature type="domain" description="PAC" evidence="7">
    <location>
        <begin position="226"/>
        <end position="277"/>
    </location>
</feature>
<dbReference type="CDD" id="cd16922">
    <property type="entry name" value="HATPase_EvgS-ArcB-TorS-like"/>
    <property type="match status" value="1"/>
</dbReference>
<name>A0A8E2F5N1_9PEZI</name>
<dbReference type="InterPro" id="IPR001789">
    <property type="entry name" value="Sig_transdc_resp-reg_receiver"/>
</dbReference>
<keyword evidence="2" id="KW-0902">Two-component regulatory system</keyword>
<dbReference type="Gene3D" id="3.30.565.10">
    <property type="entry name" value="Histidine kinase-like ATPase, C-terminal domain"/>
    <property type="match status" value="1"/>
</dbReference>
<dbReference type="Pfam" id="PF13426">
    <property type="entry name" value="PAS_9"/>
    <property type="match status" value="1"/>
</dbReference>
<evidence type="ECO:0000256" key="2">
    <source>
        <dbReference type="ARBA" id="ARBA00023012"/>
    </source>
</evidence>
<dbReference type="FunFam" id="3.30.565.10:FF:000010">
    <property type="entry name" value="Sensor histidine kinase RcsC"/>
    <property type="match status" value="1"/>
</dbReference>
<dbReference type="FunFam" id="3.30.450.20:FF:000136">
    <property type="entry name" value="Sensor histidine kinase/response regulator Fos-1"/>
    <property type="match status" value="1"/>
</dbReference>
<dbReference type="CDD" id="cd00130">
    <property type="entry name" value="PAS"/>
    <property type="match status" value="1"/>
</dbReference>
<dbReference type="PANTHER" id="PTHR45339">
    <property type="entry name" value="HYBRID SIGNAL TRANSDUCTION HISTIDINE KINASE J"/>
    <property type="match status" value="1"/>
</dbReference>
<evidence type="ECO:0000256" key="3">
    <source>
        <dbReference type="PROSITE-ProRule" id="PRU00169"/>
    </source>
</evidence>
<dbReference type="InterPro" id="IPR036890">
    <property type="entry name" value="HATPase_C_sf"/>
</dbReference>
<dbReference type="SUPFAM" id="SSF55874">
    <property type="entry name" value="ATPase domain of HSP90 chaperone/DNA topoisomerase II/histidine kinase"/>
    <property type="match status" value="1"/>
</dbReference>
<dbReference type="CDD" id="cd00082">
    <property type="entry name" value="HisKA"/>
    <property type="match status" value="1"/>
</dbReference>
<dbReference type="CDD" id="cd17546">
    <property type="entry name" value="REC_hyHK_CKI1_RcsC-like"/>
    <property type="match status" value="1"/>
</dbReference>
<dbReference type="PROSITE" id="PS50109">
    <property type="entry name" value="HIS_KIN"/>
    <property type="match status" value="1"/>
</dbReference>
<evidence type="ECO:0000259" key="7">
    <source>
        <dbReference type="PROSITE" id="PS50113"/>
    </source>
</evidence>
<dbReference type="SMART" id="SM00387">
    <property type="entry name" value="HATPase_c"/>
    <property type="match status" value="1"/>
</dbReference>
<gene>
    <name evidence="8" type="ORF">AOQ84DRAFT_314914</name>
</gene>
<dbReference type="Gene3D" id="3.30.450.20">
    <property type="entry name" value="PAS domain"/>
    <property type="match status" value="2"/>
</dbReference>
<feature type="domain" description="PAS" evidence="6">
    <location>
        <begin position="151"/>
        <end position="208"/>
    </location>
</feature>
<dbReference type="InterPro" id="IPR036097">
    <property type="entry name" value="HisK_dim/P_sf"/>
</dbReference>
<dbReference type="SMART" id="SM00091">
    <property type="entry name" value="PAS"/>
    <property type="match status" value="2"/>
</dbReference>
<dbReference type="SMART" id="SM00388">
    <property type="entry name" value="HisKA"/>
    <property type="match status" value="1"/>
</dbReference>
<protein>
    <recommendedName>
        <fullName evidence="10">Two-component system protein A</fullName>
    </recommendedName>
</protein>
<feature type="domain" description="Histidine kinase" evidence="4">
    <location>
        <begin position="292"/>
        <end position="513"/>
    </location>
</feature>
<evidence type="ECO:0000313" key="8">
    <source>
        <dbReference type="EMBL" id="OCL10785.1"/>
    </source>
</evidence>
<evidence type="ECO:0000259" key="6">
    <source>
        <dbReference type="PROSITE" id="PS50112"/>
    </source>
</evidence>
<feature type="modified residue" description="4-aspartylphosphate" evidence="3">
    <location>
        <position position="602"/>
    </location>
</feature>
<dbReference type="Proteomes" id="UP000250140">
    <property type="component" value="Unassembled WGS sequence"/>
</dbReference>
<evidence type="ECO:0000259" key="4">
    <source>
        <dbReference type="PROSITE" id="PS50109"/>
    </source>
</evidence>
<dbReference type="InterPro" id="IPR000014">
    <property type="entry name" value="PAS"/>
</dbReference>
<dbReference type="InterPro" id="IPR003661">
    <property type="entry name" value="HisK_dim/P_dom"/>
</dbReference>
<evidence type="ECO:0000256" key="1">
    <source>
        <dbReference type="ARBA" id="ARBA00022553"/>
    </source>
</evidence>
<dbReference type="Pfam" id="PF00512">
    <property type="entry name" value="HisKA"/>
    <property type="match status" value="1"/>
</dbReference>
<dbReference type="InterPro" id="IPR000700">
    <property type="entry name" value="PAS-assoc_C"/>
</dbReference>
<proteinExistence type="predicted"/>
<dbReference type="SMART" id="SM00448">
    <property type="entry name" value="REC"/>
    <property type="match status" value="1"/>
</dbReference>
<dbReference type="SUPFAM" id="SSF47384">
    <property type="entry name" value="Homodimeric domain of signal transducing histidine kinase"/>
    <property type="match status" value="1"/>
</dbReference>